<dbReference type="EMBL" id="CP034208">
    <property type="protein sequence ID" value="QBZ63287.1"/>
    <property type="molecule type" value="Genomic_DNA"/>
</dbReference>
<evidence type="ECO:0000313" key="2">
    <source>
        <dbReference type="EMBL" id="QBZ63287.1"/>
    </source>
</evidence>
<keyword evidence="1" id="KW-0732">Signal</keyword>
<dbReference type="AlphaFoldDB" id="A0A4P7NM59"/>
<dbReference type="Proteomes" id="UP000294847">
    <property type="component" value="Chromosome 5"/>
</dbReference>
<gene>
    <name evidence="2" type="ORF">PoMZ_12184</name>
</gene>
<protein>
    <submittedName>
        <fullName evidence="2">Uncharacterized protein</fullName>
    </submittedName>
</protein>
<feature type="chain" id="PRO_5020277218" evidence="1">
    <location>
        <begin position="21"/>
        <end position="83"/>
    </location>
</feature>
<proteinExistence type="predicted"/>
<evidence type="ECO:0000256" key="1">
    <source>
        <dbReference type="SAM" id="SignalP"/>
    </source>
</evidence>
<reference evidence="2 3" key="1">
    <citation type="journal article" date="2019" name="Mol. Biol. Evol.">
        <title>Blast fungal genomes show frequent chromosomal changes, gene gains and losses, and effector gene turnover.</title>
        <authorList>
            <person name="Gomez Luciano L.B."/>
            <person name="Jason Tsai I."/>
            <person name="Chuma I."/>
            <person name="Tosa Y."/>
            <person name="Chen Y.H."/>
            <person name="Li J.Y."/>
            <person name="Li M.Y."/>
            <person name="Jade Lu M.Y."/>
            <person name="Nakayashiki H."/>
            <person name="Li W.H."/>
        </authorList>
    </citation>
    <scope>NUCLEOTIDE SEQUENCE [LARGE SCALE GENOMIC DNA]</scope>
    <source>
        <strain evidence="2">MZ5-1-6</strain>
    </source>
</reference>
<evidence type="ECO:0000313" key="3">
    <source>
        <dbReference type="Proteomes" id="UP000294847"/>
    </source>
</evidence>
<sequence length="83" mass="8780">MQLGLTFAVILTGLCQSVLSTPTTTPAAQCRGPAQLAKFVVDDPSVNYLRDLLDLAGADGVEAVSNLGVGFWFDNLSHVNCRV</sequence>
<organism evidence="2 3">
    <name type="scientific">Pyricularia oryzae</name>
    <name type="common">Rice blast fungus</name>
    <name type="synonym">Magnaporthe oryzae</name>
    <dbReference type="NCBI Taxonomy" id="318829"/>
    <lineage>
        <taxon>Eukaryota</taxon>
        <taxon>Fungi</taxon>
        <taxon>Dikarya</taxon>
        <taxon>Ascomycota</taxon>
        <taxon>Pezizomycotina</taxon>
        <taxon>Sordariomycetes</taxon>
        <taxon>Sordariomycetidae</taxon>
        <taxon>Magnaporthales</taxon>
        <taxon>Pyriculariaceae</taxon>
        <taxon>Pyricularia</taxon>
    </lineage>
</organism>
<name>A0A4P7NM59_PYROR</name>
<feature type="signal peptide" evidence="1">
    <location>
        <begin position="1"/>
        <end position="20"/>
    </location>
</feature>
<accession>A0A4P7NM59</accession>